<name>A0A0S4QKJ1_9ACTN</name>
<proteinExistence type="predicted"/>
<dbReference type="EMBL" id="FAOZ01000004">
    <property type="protein sequence ID" value="CUU55308.1"/>
    <property type="molecule type" value="Genomic_DNA"/>
</dbReference>
<evidence type="ECO:0000313" key="1">
    <source>
        <dbReference type="EMBL" id="CUU55308.1"/>
    </source>
</evidence>
<protein>
    <submittedName>
        <fullName evidence="1">Uncharacterized protein</fullName>
    </submittedName>
</protein>
<gene>
    <name evidence="1" type="ORF">Ga0074812_104389</name>
</gene>
<keyword evidence="2" id="KW-1185">Reference proteome</keyword>
<organism evidence="1 2">
    <name type="scientific">Parafrankia irregularis</name>
    <dbReference type="NCBI Taxonomy" id="795642"/>
    <lineage>
        <taxon>Bacteria</taxon>
        <taxon>Bacillati</taxon>
        <taxon>Actinomycetota</taxon>
        <taxon>Actinomycetes</taxon>
        <taxon>Frankiales</taxon>
        <taxon>Frankiaceae</taxon>
        <taxon>Parafrankia</taxon>
    </lineage>
</organism>
<dbReference type="AlphaFoldDB" id="A0A0S4QKJ1"/>
<dbReference type="RefSeq" id="WP_054570937.1">
    <property type="nucleotide sequence ID" value="NZ_FAOZ01000004.1"/>
</dbReference>
<dbReference type="Proteomes" id="UP000198802">
    <property type="component" value="Unassembled WGS sequence"/>
</dbReference>
<evidence type="ECO:0000313" key="2">
    <source>
        <dbReference type="Proteomes" id="UP000198802"/>
    </source>
</evidence>
<accession>A0A0S4QKJ1</accession>
<reference evidence="2" key="1">
    <citation type="submission" date="2015-11" db="EMBL/GenBank/DDBJ databases">
        <authorList>
            <person name="Varghese N."/>
        </authorList>
    </citation>
    <scope>NUCLEOTIDE SEQUENCE [LARGE SCALE GENOMIC DNA]</scope>
    <source>
        <strain evidence="2">DSM 45899</strain>
    </source>
</reference>
<sequence length="69" mass="6797">MTAVHTFLQRSTGRAVLIAALAAGIAGGALSASHPGWFDGATSDAGLVRIGIGNGGTLKTGPIIIRPAD</sequence>